<name>A0A495VSX1_9PSEU</name>
<feature type="chain" id="PRO_5019824125" evidence="5">
    <location>
        <begin position="24"/>
        <end position="899"/>
    </location>
</feature>
<feature type="domain" description="Glycoside hydrolase family 2 catalytic" evidence="7">
    <location>
        <begin position="370"/>
        <end position="493"/>
    </location>
</feature>
<feature type="region of interest" description="Disordered" evidence="4">
    <location>
        <begin position="32"/>
        <end position="55"/>
    </location>
</feature>
<feature type="signal peptide" evidence="5">
    <location>
        <begin position="1"/>
        <end position="23"/>
    </location>
</feature>
<dbReference type="InterPro" id="IPR036156">
    <property type="entry name" value="Beta-gal/glucu_dom_sf"/>
</dbReference>
<protein>
    <submittedName>
        <fullName evidence="11">Exo-1,4-beta-D-glucosaminidase</fullName>
    </submittedName>
</protein>
<dbReference type="Pfam" id="PF17786">
    <property type="entry name" value="Mannosidase_ig"/>
    <property type="match status" value="1"/>
</dbReference>
<evidence type="ECO:0000259" key="7">
    <source>
        <dbReference type="Pfam" id="PF02836"/>
    </source>
</evidence>
<dbReference type="InterPro" id="IPR017853">
    <property type="entry name" value="GH"/>
</dbReference>
<keyword evidence="12" id="KW-1185">Reference proteome</keyword>
<dbReference type="GO" id="GO:0004553">
    <property type="term" value="F:hydrolase activity, hydrolyzing O-glycosyl compounds"/>
    <property type="evidence" value="ECO:0007669"/>
    <property type="project" value="InterPro"/>
</dbReference>
<evidence type="ECO:0000259" key="10">
    <source>
        <dbReference type="Pfam" id="PF22666"/>
    </source>
</evidence>
<dbReference type="Pfam" id="PF00703">
    <property type="entry name" value="Glyco_hydro_2"/>
    <property type="match status" value="1"/>
</dbReference>
<dbReference type="GO" id="GO:0005975">
    <property type="term" value="P:carbohydrate metabolic process"/>
    <property type="evidence" value="ECO:0007669"/>
    <property type="project" value="InterPro"/>
</dbReference>
<feature type="domain" description="Beta-mannosidase-like galactose-binding" evidence="10">
    <location>
        <begin position="85"/>
        <end position="213"/>
    </location>
</feature>
<evidence type="ECO:0000313" key="11">
    <source>
        <dbReference type="EMBL" id="RKT51573.1"/>
    </source>
</evidence>
<dbReference type="InterPro" id="IPR006103">
    <property type="entry name" value="Glyco_hydro_2_cat"/>
</dbReference>
<dbReference type="RefSeq" id="WP_147454964.1">
    <property type="nucleotide sequence ID" value="NZ_RBXO01000001.1"/>
</dbReference>
<evidence type="ECO:0000256" key="5">
    <source>
        <dbReference type="SAM" id="SignalP"/>
    </source>
</evidence>
<keyword evidence="3" id="KW-0326">Glycosidase</keyword>
<dbReference type="PANTHER" id="PTHR43536">
    <property type="entry name" value="MANNOSYLGLYCOPROTEIN ENDO-BETA-MANNOSIDASE"/>
    <property type="match status" value="1"/>
</dbReference>
<dbReference type="InterPro" id="IPR043534">
    <property type="entry name" value="EBDG/EBM"/>
</dbReference>
<feature type="domain" description="Exo-beta-D-glucosaminidase Ig-fold" evidence="9">
    <location>
        <begin position="790"/>
        <end position="894"/>
    </location>
</feature>
<dbReference type="InterPro" id="IPR054593">
    <property type="entry name" value="Beta-mannosidase-like_N2"/>
</dbReference>
<dbReference type="InterPro" id="IPR041351">
    <property type="entry name" value="Ig_GlcNase"/>
</dbReference>
<dbReference type="Gene3D" id="2.60.120.260">
    <property type="entry name" value="Galactose-binding domain-like"/>
    <property type="match status" value="1"/>
</dbReference>
<evidence type="ECO:0000259" key="8">
    <source>
        <dbReference type="Pfam" id="PF17786"/>
    </source>
</evidence>
<dbReference type="EMBL" id="RBXO01000001">
    <property type="protein sequence ID" value="RKT51573.1"/>
    <property type="molecule type" value="Genomic_DNA"/>
</dbReference>
<sequence>MRSRAAPLVAALVLAFAVPDAVAQPVAPPAAPLTGPGGGAPLTGPGDLGRAAPPPVTATDLAVTASPGSAVAVPDWRMQSSARAAQGGDVLSRPDYADTGWLTVPARSTVLAGLVANNRYPDLTHGDNLKRVDRADFAVPWWYRKVFRAEPTDGAHAFLRLDGGVIPRGEVWLNGTLVAGSDRVVGAYPTHEFDVTRLLRRGDNALAVRASPADPRTDLAIHFIDWAQLPPDRNQGLFRDVRLTASGPVSLRHPRATADLPLPSLASAAVTVEVEARNNTDAPVTAEVTGTIGLAPFHRSVPLAARQTTTVSFTQTVERPRVWWPFGLGAQPLYTASLEATAGGTRSDVASTRFGVREVTSSLVDGGGRRFFVNGEPFLVRGGGWASDLFLRTDVRRIEDQLTLVRDMGLNTVRLEGKPENDELYDLADRLGIMLLTGWECCSKWEDYDSFDAEDKRVAGESAESEARRVRNHPSMLGFLIGSDAAPGAELEGIYLDALERADWDLPVISSAKALASPRLGPSGLKMAGPYWWVPPNYWYDKRLGGASGFASEIGPGPTVPELDELRKFLTPSDIARLTDYDAVQYHLSPSTTFNRFSSWGTALDRRYGRPSSPEALARKAQQANYEANRAQFEAFGRNSSDSSAPATGVIYWMLNDAWPTMYWHLFDYHLATAGSYFGAKAALRPLHVQYSYDDGSLAVVNTGLADVPGLSVRVTLFNLDGTVKADEARPVTSRANGAVRVGALPRPDGLSTTHFARLLLTDARGAVVDRNVYWLSTKPDLLDYAASTWYHTPQTAYADYRELDRLRPGRVAVTTAAKDGGTEVTLRNTGTSVAFFVRASVRKGVGGPEVLPTRWSDNYVTLWPGESVTLDARYRAADLGGATPSVEVTGHNVARIVR</sequence>
<dbReference type="OrthoDB" id="9758603at2"/>
<dbReference type="Pfam" id="PF02836">
    <property type="entry name" value="Glyco_hydro_2_C"/>
    <property type="match status" value="1"/>
</dbReference>
<evidence type="ECO:0000313" key="12">
    <source>
        <dbReference type="Proteomes" id="UP000282084"/>
    </source>
</evidence>
<dbReference type="SUPFAM" id="SSF51445">
    <property type="entry name" value="(Trans)glycosidases"/>
    <property type="match status" value="1"/>
</dbReference>
<proteinExistence type="inferred from homology"/>
<feature type="domain" description="Glycoside hydrolase family 2 immunoglobulin-like beta-sandwich" evidence="6">
    <location>
        <begin position="254"/>
        <end position="357"/>
    </location>
</feature>
<dbReference type="InterPro" id="IPR006102">
    <property type="entry name" value="Ig-like_GH2"/>
</dbReference>
<dbReference type="PANTHER" id="PTHR43536:SF1">
    <property type="entry name" value="MANNOSYLGLYCOPROTEIN ENDO-BETA-MANNOSIDASE"/>
    <property type="match status" value="1"/>
</dbReference>
<dbReference type="SUPFAM" id="SSF49785">
    <property type="entry name" value="Galactose-binding domain-like"/>
    <property type="match status" value="1"/>
</dbReference>
<dbReference type="Pfam" id="PF22666">
    <property type="entry name" value="Glyco_hydro_2_N2"/>
    <property type="match status" value="1"/>
</dbReference>
<organism evidence="11 12">
    <name type="scientific">Saccharothrix australiensis</name>
    <dbReference type="NCBI Taxonomy" id="2072"/>
    <lineage>
        <taxon>Bacteria</taxon>
        <taxon>Bacillati</taxon>
        <taxon>Actinomycetota</taxon>
        <taxon>Actinomycetes</taxon>
        <taxon>Pseudonocardiales</taxon>
        <taxon>Pseudonocardiaceae</taxon>
        <taxon>Saccharothrix</taxon>
    </lineage>
</organism>
<feature type="domain" description="Mannosidase Ig/CBM-like" evidence="8">
    <location>
        <begin position="698"/>
        <end position="777"/>
    </location>
</feature>
<accession>A0A495VSX1</accession>
<keyword evidence="5" id="KW-0732">Signal</keyword>
<dbReference type="Gene3D" id="3.20.20.80">
    <property type="entry name" value="Glycosidases"/>
    <property type="match status" value="1"/>
</dbReference>
<evidence type="ECO:0000259" key="6">
    <source>
        <dbReference type="Pfam" id="PF00703"/>
    </source>
</evidence>
<dbReference type="AlphaFoldDB" id="A0A495VSX1"/>
<gene>
    <name evidence="11" type="ORF">C8E97_0052</name>
</gene>
<dbReference type="SUPFAM" id="SSF49303">
    <property type="entry name" value="beta-Galactosidase/glucuronidase domain"/>
    <property type="match status" value="3"/>
</dbReference>
<dbReference type="InterPro" id="IPR013783">
    <property type="entry name" value="Ig-like_fold"/>
</dbReference>
<evidence type="ECO:0000256" key="1">
    <source>
        <dbReference type="ARBA" id="ARBA00007401"/>
    </source>
</evidence>
<dbReference type="Pfam" id="PF18368">
    <property type="entry name" value="Ig_GlcNase"/>
    <property type="match status" value="1"/>
</dbReference>
<comment type="caution">
    <text evidence="11">The sequence shown here is derived from an EMBL/GenBank/DDBJ whole genome shotgun (WGS) entry which is preliminary data.</text>
</comment>
<evidence type="ECO:0000256" key="2">
    <source>
        <dbReference type="ARBA" id="ARBA00022801"/>
    </source>
</evidence>
<reference evidence="11 12" key="1">
    <citation type="submission" date="2018-10" db="EMBL/GenBank/DDBJ databases">
        <title>Sequencing the genomes of 1000 actinobacteria strains.</title>
        <authorList>
            <person name="Klenk H.-P."/>
        </authorList>
    </citation>
    <scope>NUCLEOTIDE SEQUENCE [LARGE SCALE GENOMIC DNA]</scope>
    <source>
        <strain evidence="11 12">DSM 43800</strain>
    </source>
</reference>
<evidence type="ECO:0000259" key="9">
    <source>
        <dbReference type="Pfam" id="PF18368"/>
    </source>
</evidence>
<evidence type="ECO:0000256" key="4">
    <source>
        <dbReference type="SAM" id="MobiDB-lite"/>
    </source>
</evidence>
<dbReference type="InterPro" id="IPR041447">
    <property type="entry name" value="Mannosidase_ig"/>
</dbReference>
<evidence type="ECO:0000256" key="3">
    <source>
        <dbReference type="ARBA" id="ARBA00023295"/>
    </source>
</evidence>
<keyword evidence="2" id="KW-0378">Hydrolase</keyword>
<dbReference type="Proteomes" id="UP000282084">
    <property type="component" value="Unassembled WGS sequence"/>
</dbReference>
<dbReference type="Gene3D" id="2.60.40.10">
    <property type="entry name" value="Immunoglobulins"/>
    <property type="match status" value="3"/>
</dbReference>
<comment type="similarity">
    <text evidence="1">Belongs to the glycosyl hydrolase 2 family.</text>
</comment>
<dbReference type="InterPro" id="IPR008979">
    <property type="entry name" value="Galactose-bd-like_sf"/>
</dbReference>